<organism evidence="1 2">
    <name type="scientific">Streptomyces chrestomyceticus JCM 4735</name>
    <dbReference type="NCBI Taxonomy" id="1306181"/>
    <lineage>
        <taxon>Bacteria</taxon>
        <taxon>Bacillati</taxon>
        <taxon>Actinomycetota</taxon>
        <taxon>Actinomycetes</taxon>
        <taxon>Kitasatosporales</taxon>
        <taxon>Streptomycetaceae</taxon>
        <taxon>Streptomyces</taxon>
    </lineage>
</organism>
<name>A0A7U9PVI7_9ACTN</name>
<dbReference type="GeneID" id="95626994"/>
<sequence>MHTGHGRDTWRDVYQDRRTYAWDNHRGTATLRNHHRRIIDTKHWGRR</sequence>
<dbReference type="Proteomes" id="UP000287830">
    <property type="component" value="Unassembled WGS sequence"/>
</dbReference>
<dbReference type="AlphaFoldDB" id="A0A7U9PVI7"/>
<dbReference type="RefSeq" id="WP_244955083.1">
    <property type="nucleotide sequence ID" value="NZ_BHZC01000001.1"/>
</dbReference>
<gene>
    <name evidence="1" type="ORF">OEIGOIKO_02011</name>
</gene>
<dbReference type="EMBL" id="BHZC01000001">
    <property type="protein sequence ID" value="GCD34282.1"/>
    <property type="molecule type" value="Genomic_DNA"/>
</dbReference>
<comment type="caution">
    <text evidence="1">The sequence shown here is derived from an EMBL/GenBank/DDBJ whole genome shotgun (WGS) entry which is preliminary data.</text>
</comment>
<evidence type="ECO:0000313" key="2">
    <source>
        <dbReference type="Proteomes" id="UP000287830"/>
    </source>
</evidence>
<evidence type="ECO:0000313" key="1">
    <source>
        <dbReference type="EMBL" id="GCD34282.1"/>
    </source>
</evidence>
<proteinExistence type="predicted"/>
<protein>
    <submittedName>
        <fullName evidence="1">Uncharacterized protein</fullName>
    </submittedName>
</protein>
<reference evidence="1 2" key="1">
    <citation type="submission" date="2018-11" db="EMBL/GenBank/DDBJ databases">
        <title>Whole genome sequence of Streptomyces chrestomyceticus NBRC 13444(T).</title>
        <authorList>
            <person name="Komaki H."/>
            <person name="Tamura T."/>
        </authorList>
    </citation>
    <scope>NUCLEOTIDE SEQUENCE [LARGE SCALE GENOMIC DNA]</scope>
    <source>
        <strain evidence="1 2">NBRC 13444</strain>
    </source>
</reference>
<accession>A0A7U9PVI7</accession>